<dbReference type="Proteomes" id="UP000650466">
    <property type="component" value="Unassembled WGS sequence"/>
</dbReference>
<feature type="transmembrane region" description="Helical" evidence="6">
    <location>
        <begin position="83"/>
        <end position="110"/>
    </location>
</feature>
<evidence type="ECO:0000256" key="4">
    <source>
        <dbReference type="ARBA" id="ARBA00023136"/>
    </source>
</evidence>
<protein>
    <submittedName>
        <fullName evidence="7">Phage holin family protein</fullName>
    </submittedName>
</protein>
<accession>A0A926KQ58</accession>
<organism evidence="7 8">
    <name type="scientific">Paenibacillus sedimenti</name>
    <dbReference type="NCBI Taxonomy" id="2770274"/>
    <lineage>
        <taxon>Bacteria</taxon>
        <taxon>Bacillati</taxon>
        <taxon>Bacillota</taxon>
        <taxon>Bacilli</taxon>
        <taxon>Bacillales</taxon>
        <taxon>Paenibacillaceae</taxon>
        <taxon>Paenibacillus</taxon>
    </lineage>
</organism>
<keyword evidence="3 6" id="KW-1133">Transmembrane helix</keyword>
<evidence type="ECO:0000256" key="1">
    <source>
        <dbReference type="ARBA" id="ARBA00004141"/>
    </source>
</evidence>
<sequence>MIKKLLTDLLGISTTQQATLTTTSGVLGAILTYSFGGWSEVFGFLLLAIVIDYVSGLAASIIEGKGLSSKEGFKGLFKKFFMILIVMLAHRIDILLGTNIIMTGAIYFYLANELISITENYGRIGLPLPNGVKQVIQVLKNKGEATPKDKDVQQ</sequence>
<comment type="subcellular location">
    <subcellularLocation>
        <location evidence="1">Membrane</location>
        <topology evidence="1">Multi-pass membrane protein</topology>
    </subcellularLocation>
</comment>
<reference evidence="7" key="1">
    <citation type="submission" date="2020-09" db="EMBL/GenBank/DDBJ databases">
        <title>Draft Genome Sequence of Paenibacillus sp. WST5.</title>
        <authorList>
            <person name="Bao Z."/>
        </authorList>
    </citation>
    <scope>NUCLEOTIDE SEQUENCE</scope>
    <source>
        <strain evidence="7">WST5</strain>
    </source>
</reference>
<gene>
    <name evidence="7" type="ORF">ICC18_14200</name>
</gene>
<comment type="caution">
    <text evidence="7">The sequence shown here is derived from an EMBL/GenBank/DDBJ whole genome shotgun (WGS) entry which is preliminary data.</text>
</comment>
<dbReference type="Pfam" id="PF05105">
    <property type="entry name" value="Phage_holin_4_1"/>
    <property type="match status" value="1"/>
</dbReference>
<evidence type="ECO:0000256" key="6">
    <source>
        <dbReference type="SAM" id="Phobius"/>
    </source>
</evidence>
<evidence type="ECO:0000256" key="3">
    <source>
        <dbReference type="ARBA" id="ARBA00022989"/>
    </source>
</evidence>
<keyword evidence="8" id="KW-1185">Reference proteome</keyword>
<feature type="transmembrane region" description="Helical" evidence="6">
    <location>
        <begin position="41"/>
        <end position="62"/>
    </location>
</feature>
<comment type="similarity">
    <text evidence="5">Belongs to the bacteriophage holin family. Cp-1 holin subfamily.</text>
</comment>
<dbReference type="EMBL" id="JACVVD010000004">
    <property type="protein sequence ID" value="MBD0381273.1"/>
    <property type="molecule type" value="Genomic_DNA"/>
</dbReference>
<evidence type="ECO:0000256" key="2">
    <source>
        <dbReference type="ARBA" id="ARBA00022692"/>
    </source>
</evidence>
<dbReference type="AlphaFoldDB" id="A0A926KQ58"/>
<evidence type="ECO:0000256" key="5">
    <source>
        <dbReference type="ARBA" id="ARBA00023600"/>
    </source>
</evidence>
<name>A0A926KQ58_9BACL</name>
<evidence type="ECO:0000313" key="7">
    <source>
        <dbReference type="EMBL" id="MBD0381273.1"/>
    </source>
</evidence>
<proteinExistence type="inferred from homology"/>
<evidence type="ECO:0000313" key="8">
    <source>
        <dbReference type="Proteomes" id="UP000650466"/>
    </source>
</evidence>
<dbReference type="GO" id="GO:0016020">
    <property type="term" value="C:membrane"/>
    <property type="evidence" value="ECO:0007669"/>
    <property type="project" value="UniProtKB-SubCell"/>
</dbReference>
<dbReference type="RefSeq" id="WP_188175063.1">
    <property type="nucleotide sequence ID" value="NZ_JACVVD010000004.1"/>
</dbReference>
<keyword evidence="2 6" id="KW-0812">Transmembrane</keyword>
<dbReference type="NCBIfam" id="TIGR01593">
    <property type="entry name" value="holin_tox_secr"/>
    <property type="match status" value="1"/>
</dbReference>
<keyword evidence="4 6" id="KW-0472">Membrane</keyword>
<dbReference type="InterPro" id="IPR006480">
    <property type="entry name" value="Phage_holin_4_1"/>
</dbReference>